<gene>
    <name evidence="11" type="primary">recD</name>
    <name evidence="14" type="ORF">SAMN05421686_103159</name>
</gene>
<keyword evidence="10 11" id="KW-0413">Isomerase</keyword>
<dbReference type="EMBL" id="FTOH01000003">
    <property type="protein sequence ID" value="SIS66480.1"/>
    <property type="molecule type" value="Genomic_DNA"/>
</dbReference>
<keyword evidence="5 11" id="KW-0347">Helicase</keyword>
<dbReference type="SUPFAM" id="SSF52540">
    <property type="entry name" value="P-loop containing nucleoside triphosphate hydrolases"/>
    <property type="match status" value="2"/>
</dbReference>
<name>A0A1N7KYK0_9GAMM</name>
<dbReference type="InterPro" id="IPR027785">
    <property type="entry name" value="UvrD-like_helicase_C"/>
</dbReference>
<feature type="binding site" evidence="11">
    <location>
        <begin position="180"/>
        <end position="187"/>
    </location>
    <ligand>
        <name>ATP</name>
        <dbReference type="ChEBI" id="CHEBI:30616"/>
    </ligand>
</feature>
<dbReference type="STRING" id="484498.SAMN05421686_103159"/>
<sequence length="611" mass="67437">MSCPVSTDYLKLWSESDLIRAIDYQLARQAVEWESRYGTTSPQDQQALILTACAVSYVLGRGQVCLELSAWPKALAVSPEHLPTTDQLTRCQTVSIATSEADTSALFVVQGERVYLNRYFRYEQSVLEQIRQRVSPEGMPASKALATTLRKLFPAPEADIDWQAIAAATACVQPLCVITGGPGTGKTTTVTRLLSALLSENPDLRVALAAPTGKAAARMTESIRQARERGGLPHADGIPSVSFTLHRLLGWSPRGFRYHHERYLPYDCIVVDEASMIDLPMMAHLLSALAPKTRLIFLGDRDQLASVEAGSVLADLCDAGTEHGITDAFAARLGALTGYDMSAVIEAECSIMQNAMVQLRKSHRFGEHSGIGALARAVNQGAVQQADQVLEDPAFADAVRLAVDSEEWQAHVVEGYRQYCRLIEDGASPEWILDAFDQFQVLVALRSGPVGVEETNRRIERLLNRAGLLSDTSQLWYPGRAIMITRNDYDVGLYNGDIGIMLRHEGQERVVFRDAEGGLRFLSPGRLPNHETAFAMTVHKSQGSEFSAVMLLLPEKWQQVITRELVYTAITRAKKQFWCQVGNACWQQALNSRTERASGLRDALWSNNDAL</sequence>
<dbReference type="Gene3D" id="1.10.10.1020">
    <property type="entry name" value="RecBCD complex, subunit RecD, N-terminal domain"/>
    <property type="match status" value="1"/>
</dbReference>
<dbReference type="InterPro" id="IPR049550">
    <property type="entry name" value="RecD_N"/>
</dbReference>
<comment type="similarity">
    <text evidence="11">Belongs to the RecD family.</text>
</comment>
<keyword evidence="7 11" id="KW-0067">ATP-binding</keyword>
<dbReference type="PANTHER" id="PTHR43788">
    <property type="entry name" value="DNA2/NAM7 HELICASE FAMILY MEMBER"/>
    <property type="match status" value="1"/>
</dbReference>
<dbReference type="PANTHER" id="PTHR43788:SF6">
    <property type="entry name" value="DNA HELICASE B"/>
    <property type="match status" value="1"/>
</dbReference>
<dbReference type="RefSeq" id="WP_076514697.1">
    <property type="nucleotide sequence ID" value="NZ_FTOH01000003.1"/>
</dbReference>
<keyword evidence="8 11" id="KW-0238">DNA-binding</keyword>
<dbReference type="GO" id="GO:0043139">
    <property type="term" value="F:5'-3' DNA helicase activity"/>
    <property type="evidence" value="ECO:0007669"/>
    <property type="project" value="UniProtKB-UniRule"/>
</dbReference>
<evidence type="ECO:0000313" key="15">
    <source>
        <dbReference type="Proteomes" id="UP000185639"/>
    </source>
</evidence>
<dbReference type="Proteomes" id="UP000185639">
    <property type="component" value="Unassembled WGS sequence"/>
</dbReference>
<evidence type="ECO:0000256" key="7">
    <source>
        <dbReference type="ARBA" id="ARBA00022840"/>
    </source>
</evidence>
<protein>
    <recommendedName>
        <fullName evidence="11">RecBCD enzyme subunit RecD</fullName>
        <ecNumber evidence="11">5.6.2.3</ecNumber>
    </recommendedName>
    <alternativeName>
        <fullName evidence="11">DNA 5'-3' helicase subunit RecD</fullName>
    </alternativeName>
    <alternativeName>
        <fullName evidence="11">Exonuclease V subunit RecD</fullName>
        <shortName evidence="11">ExoV subunit RecD</shortName>
    </alternativeName>
    <alternativeName>
        <fullName evidence="11">Helicase/nuclease RecBCD subunit RecD</fullName>
    </alternativeName>
</protein>
<dbReference type="Pfam" id="PF13538">
    <property type="entry name" value="UvrD_C_2"/>
    <property type="match status" value="1"/>
</dbReference>
<dbReference type="Pfam" id="PF21185">
    <property type="entry name" value="RecD_N"/>
    <property type="match status" value="1"/>
</dbReference>
<dbReference type="InterPro" id="IPR041851">
    <property type="entry name" value="RecD_N_sf"/>
</dbReference>
<dbReference type="GO" id="GO:0009338">
    <property type="term" value="C:exodeoxyribonuclease V complex"/>
    <property type="evidence" value="ECO:0007669"/>
    <property type="project" value="InterPro"/>
</dbReference>
<dbReference type="CDD" id="cd17933">
    <property type="entry name" value="DEXSc_RecD-like"/>
    <property type="match status" value="1"/>
</dbReference>
<evidence type="ECO:0000259" key="12">
    <source>
        <dbReference type="Pfam" id="PF13538"/>
    </source>
</evidence>
<keyword evidence="6 11" id="KW-0269">Exonuclease</keyword>
<evidence type="ECO:0000256" key="1">
    <source>
        <dbReference type="ARBA" id="ARBA00022722"/>
    </source>
</evidence>
<dbReference type="OrthoDB" id="9803432at2"/>
<keyword evidence="9 11" id="KW-0234">DNA repair</keyword>
<organism evidence="14 15">
    <name type="scientific">Thalassolituus maritimus</name>
    <dbReference type="NCBI Taxonomy" id="484498"/>
    <lineage>
        <taxon>Bacteria</taxon>
        <taxon>Pseudomonadati</taxon>
        <taxon>Pseudomonadota</taxon>
        <taxon>Gammaproteobacteria</taxon>
        <taxon>Oceanospirillales</taxon>
        <taxon>Oceanospirillaceae</taxon>
        <taxon>Thalassolituus</taxon>
    </lineage>
</organism>
<evidence type="ECO:0000259" key="13">
    <source>
        <dbReference type="Pfam" id="PF21185"/>
    </source>
</evidence>
<dbReference type="CDD" id="cd18809">
    <property type="entry name" value="SF1_C_RecD"/>
    <property type="match status" value="1"/>
</dbReference>
<feature type="domain" description="UvrD-like helicase C-terminal" evidence="12">
    <location>
        <begin position="533"/>
        <end position="578"/>
    </location>
</feature>
<dbReference type="InterPro" id="IPR027417">
    <property type="entry name" value="P-loop_NTPase"/>
</dbReference>
<dbReference type="Pfam" id="PF13245">
    <property type="entry name" value="AAA_19"/>
    <property type="match status" value="1"/>
</dbReference>
<dbReference type="GO" id="GO:0005524">
    <property type="term" value="F:ATP binding"/>
    <property type="evidence" value="ECO:0007669"/>
    <property type="project" value="UniProtKB-UniRule"/>
</dbReference>
<comment type="catalytic activity">
    <reaction evidence="11">
        <text>ATP + H2O = ADP + phosphate + H(+)</text>
        <dbReference type="Rhea" id="RHEA:13065"/>
        <dbReference type="ChEBI" id="CHEBI:15377"/>
        <dbReference type="ChEBI" id="CHEBI:15378"/>
        <dbReference type="ChEBI" id="CHEBI:30616"/>
        <dbReference type="ChEBI" id="CHEBI:43474"/>
        <dbReference type="ChEBI" id="CHEBI:456216"/>
        <dbReference type="EC" id="5.6.2.3"/>
    </reaction>
</comment>
<dbReference type="HAMAP" id="MF_01487">
    <property type="entry name" value="RecD"/>
    <property type="match status" value="1"/>
</dbReference>
<evidence type="ECO:0000256" key="6">
    <source>
        <dbReference type="ARBA" id="ARBA00022839"/>
    </source>
</evidence>
<dbReference type="NCBIfam" id="TIGR01447">
    <property type="entry name" value="recD"/>
    <property type="match status" value="1"/>
</dbReference>
<comment type="subunit">
    <text evidence="11">Heterotrimer of RecB, RecC and RecD. All subunits contribute to DNA-binding.</text>
</comment>
<keyword evidence="15" id="KW-1185">Reference proteome</keyword>
<dbReference type="GO" id="GO:0008854">
    <property type="term" value="F:exodeoxyribonuclease V activity"/>
    <property type="evidence" value="ECO:0007669"/>
    <property type="project" value="InterPro"/>
</dbReference>
<dbReference type="GO" id="GO:0017116">
    <property type="term" value="F:single-stranded DNA helicase activity"/>
    <property type="evidence" value="ECO:0007669"/>
    <property type="project" value="TreeGrafter"/>
</dbReference>
<proteinExistence type="inferred from homology"/>
<evidence type="ECO:0000256" key="5">
    <source>
        <dbReference type="ARBA" id="ARBA00022806"/>
    </source>
</evidence>
<comment type="function">
    <text evidence="11">A helicase/nuclease that prepares dsDNA breaks (DSB) for recombinational DNA repair. Binds to DSBs and unwinds DNA via a highly rapid and processive ATP-dependent bidirectional helicase activity. Unwinds dsDNA until it encounters a Chi (crossover hotspot instigator) sequence from the 3' direction. Cuts ssDNA a few nucleotides 3' to the Chi site. The properties and activities of the enzyme are changed at Chi. The Chi-altered holoenzyme produces a long 3'-ssDNA overhang and facilitates RecA-binding to the ssDNA for homologous DNA recombination and repair. Holoenzyme degrades any linearized DNA that is unable to undergo homologous recombination. In the holoenzyme this subunit has ssDNA-dependent ATPase and 5'-3' helicase activity. When added to pre-assembled RecBC greatly stimulates nuclease activity and augments holoenzyme processivity. Negatively regulates the RecA-loading ability of RecBCD.</text>
</comment>
<evidence type="ECO:0000256" key="4">
    <source>
        <dbReference type="ARBA" id="ARBA00022801"/>
    </source>
</evidence>
<dbReference type="GO" id="GO:0016887">
    <property type="term" value="F:ATP hydrolysis activity"/>
    <property type="evidence" value="ECO:0007669"/>
    <property type="project" value="RHEA"/>
</dbReference>
<accession>A0A1N7KYK0</accession>
<keyword evidence="2 11" id="KW-0547">Nucleotide-binding</keyword>
<evidence type="ECO:0000256" key="3">
    <source>
        <dbReference type="ARBA" id="ARBA00022763"/>
    </source>
</evidence>
<dbReference type="EC" id="5.6.2.3" evidence="11"/>
<evidence type="ECO:0000256" key="9">
    <source>
        <dbReference type="ARBA" id="ARBA00023204"/>
    </source>
</evidence>
<evidence type="ECO:0000313" key="14">
    <source>
        <dbReference type="EMBL" id="SIS66480.1"/>
    </source>
</evidence>
<keyword evidence="4 11" id="KW-0378">Hydrolase</keyword>
<evidence type="ECO:0000256" key="2">
    <source>
        <dbReference type="ARBA" id="ARBA00022741"/>
    </source>
</evidence>
<evidence type="ECO:0000256" key="8">
    <source>
        <dbReference type="ARBA" id="ARBA00023125"/>
    </source>
</evidence>
<dbReference type="GO" id="GO:0000724">
    <property type="term" value="P:double-strand break repair via homologous recombination"/>
    <property type="evidence" value="ECO:0007669"/>
    <property type="project" value="UniProtKB-UniRule"/>
</dbReference>
<evidence type="ECO:0000256" key="11">
    <source>
        <dbReference type="HAMAP-Rule" id="MF_01487"/>
    </source>
</evidence>
<evidence type="ECO:0000256" key="10">
    <source>
        <dbReference type="ARBA" id="ARBA00023235"/>
    </source>
</evidence>
<dbReference type="InterPro" id="IPR050534">
    <property type="entry name" value="Coronavir_polyprotein_1ab"/>
</dbReference>
<dbReference type="GO" id="GO:0003677">
    <property type="term" value="F:DNA binding"/>
    <property type="evidence" value="ECO:0007669"/>
    <property type="project" value="UniProtKB-UniRule"/>
</dbReference>
<keyword evidence="1 11" id="KW-0540">Nuclease</keyword>
<keyword evidence="3 11" id="KW-0227">DNA damage</keyword>
<reference evidence="15" key="1">
    <citation type="submission" date="2017-01" db="EMBL/GenBank/DDBJ databases">
        <authorList>
            <person name="Varghese N."/>
            <person name="Submissions S."/>
        </authorList>
    </citation>
    <scope>NUCLEOTIDE SEQUENCE [LARGE SCALE GENOMIC DNA]</scope>
    <source>
        <strain evidence="15">DSM 24913</strain>
    </source>
</reference>
<feature type="domain" description="RecBCD enzyme subunit RecD N-terminal" evidence="13">
    <location>
        <begin position="16"/>
        <end position="93"/>
    </location>
</feature>
<comment type="miscellaneous">
    <text evidence="11">In the RecBCD complex, RecB has a slow 3'-5' helicase, an exonuclease activity and loads RecA onto ssDNA, RecD has a fast 5'-3' helicase activity, while RecC stimulates the ATPase and processivity of the RecB helicase and contributes to recognition of the Chi site.</text>
</comment>
<dbReference type="InterPro" id="IPR006344">
    <property type="entry name" value="RecD"/>
</dbReference>
<dbReference type="AlphaFoldDB" id="A0A1N7KYK0"/>
<dbReference type="Gene3D" id="3.40.50.300">
    <property type="entry name" value="P-loop containing nucleotide triphosphate hydrolases"/>
    <property type="match status" value="3"/>
</dbReference>